<evidence type="ECO:0000313" key="12">
    <source>
        <dbReference type="Proteomes" id="UP000198641"/>
    </source>
</evidence>
<dbReference type="InterPro" id="IPR005467">
    <property type="entry name" value="His_kinase_dom"/>
</dbReference>
<comment type="catalytic activity">
    <reaction evidence="1">
        <text>ATP + protein L-histidine = ADP + protein N-phospho-L-histidine.</text>
        <dbReference type="EC" id="2.7.13.3"/>
    </reaction>
</comment>
<dbReference type="AlphaFoldDB" id="A0A1G7SBG4"/>
<feature type="domain" description="Response regulatory" evidence="9">
    <location>
        <begin position="490"/>
        <end position="606"/>
    </location>
</feature>
<evidence type="ECO:0000259" key="8">
    <source>
        <dbReference type="PROSITE" id="PS50109"/>
    </source>
</evidence>
<gene>
    <name evidence="11" type="ORF">SAMN05216571_10671</name>
</gene>
<dbReference type="InterPro" id="IPR004358">
    <property type="entry name" value="Sig_transdc_His_kin-like_C"/>
</dbReference>
<dbReference type="STRING" id="284577.SAMN05216571_10671"/>
<feature type="transmembrane region" description="Helical" evidence="7">
    <location>
        <begin position="189"/>
        <end position="212"/>
    </location>
</feature>
<evidence type="ECO:0000256" key="5">
    <source>
        <dbReference type="PROSITE-ProRule" id="PRU00110"/>
    </source>
</evidence>
<keyword evidence="7" id="KW-0812">Transmembrane</keyword>
<dbReference type="GO" id="GO:0005886">
    <property type="term" value="C:plasma membrane"/>
    <property type="evidence" value="ECO:0007669"/>
    <property type="project" value="UniProtKB-SubCell"/>
</dbReference>
<dbReference type="EC" id="2.7.13.3" evidence="2"/>
<dbReference type="SMART" id="SM00388">
    <property type="entry name" value="HisKA"/>
    <property type="match status" value="1"/>
</dbReference>
<dbReference type="SMART" id="SM00387">
    <property type="entry name" value="HATPase_c"/>
    <property type="match status" value="1"/>
</dbReference>
<keyword evidence="12" id="KW-1185">Reference proteome</keyword>
<dbReference type="PRINTS" id="PR00344">
    <property type="entry name" value="BCTRLSENSOR"/>
</dbReference>
<dbReference type="FunFam" id="3.30.565.10:FF:000010">
    <property type="entry name" value="Sensor histidine kinase RcsC"/>
    <property type="match status" value="1"/>
</dbReference>
<dbReference type="SUPFAM" id="SSF52172">
    <property type="entry name" value="CheY-like"/>
    <property type="match status" value="1"/>
</dbReference>
<keyword evidence="3 6" id="KW-0597">Phosphoprotein</keyword>
<evidence type="ECO:0000259" key="9">
    <source>
        <dbReference type="PROSITE" id="PS50110"/>
    </source>
</evidence>
<dbReference type="PROSITE" id="PS50894">
    <property type="entry name" value="HPT"/>
    <property type="match status" value="1"/>
</dbReference>
<evidence type="ECO:0000256" key="2">
    <source>
        <dbReference type="ARBA" id="ARBA00012438"/>
    </source>
</evidence>
<organism evidence="11 12">
    <name type="scientific">Onishia taeanensis</name>
    <dbReference type="NCBI Taxonomy" id="284577"/>
    <lineage>
        <taxon>Bacteria</taxon>
        <taxon>Pseudomonadati</taxon>
        <taxon>Pseudomonadota</taxon>
        <taxon>Gammaproteobacteria</taxon>
        <taxon>Oceanospirillales</taxon>
        <taxon>Halomonadaceae</taxon>
        <taxon>Onishia</taxon>
    </lineage>
</organism>
<dbReference type="Pfam" id="PF02518">
    <property type="entry name" value="HATPase_c"/>
    <property type="match status" value="1"/>
</dbReference>
<dbReference type="GO" id="GO:0000155">
    <property type="term" value="F:phosphorelay sensor kinase activity"/>
    <property type="evidence" value="ECO:0007669"/>
    <property type="project" value="InterPro"/>
</dbReference>
<dbReference type="SUPFAM" id="SSF47384">
    <property type="entry name" value="Homodimeric domain of signal transducing histidine kinase"/>
    <property type="match status" value="1"/>
</dbReference>
<evidence type="ECO:0000313" key="11">
    <source>
        <dbReference type="EMBL" id="SDG20405.1"/>
    </source>
</evidence>
<evidence type="ECO:0000256" key="3">
    <source>
        <dbReference type="ARBA" id="ARBA00022553"/>
    </source>
</evidence>
<dbReference type="GO" id="GO:0005524">
    <property type="term" value="F:ATP binding"/>
    <property type="evidence" value="ECO:0007669"/>
    <property type="project" value="UniProtKB-KW"/>
</dbReference>
<feature type="modified residue" description="Phosphohistidine" evidence="5">
    <location>
        <position position="687"/>
    </location>
</feature>
<keyword evidence="7" id="KW-0472">Membrane</keyword>
<protein>
    <recommendedName>
        <fullName evidence="2">histidine kinase</fullName>
        <ecNumber evidence="2">2.7.13.3</ecNumber>
    </recommendedName>
</protein>
<evidence type="ECO:0000259" key="10">
    <source>
        <dbReference type="PROSITE" id="PS50894"/>
    </source>
</evidence>
<feature type="modified residue" description="4-aspartylphosphate" evidence="6">
    <location>
        <position position="539"/>
    </location>
</feature>
<sequence length="746" mass="82908">MTSNDLVPPKMAITMQSLFSRRYRVATVAAVIFFFLLLFAGGVIFQRHQTLQNRLDENLTWASYQFDREVREFRLSIGGVGAFDLDDVMLRFDILFSRVRLFKYGEIGKEIRAMDGLPELVSKAYSLIESMDDRLASLPDSATSLSEDLLYHLRQESVSLQDISSRILLDVSDEVVATRAHQQRGLLRLYALVIALALLLLVSGGVLVHALIREGRARGEKAWLLQRQTHELNEVAMLAQEASRAKSEFMAIMSHEVRTPLNGVIGMADLLSDEPMSARGCNYLMALKQSADGLQAVINDVLDYTKMESGPLELDQQPFDLKNFLAQLCAGYQLRCNCPSLTFNYHIDDSVPQYVSGDVNRLRQVLMNLCNNAMKFTQEGAITLSVMAGAGSSIRFEVRDTGCGIAPEDQARLFTPFTQVDASISRRHEGTGLGLAICQRLVTAMGGTIHVESQLDIGSKFWFDVVLPEVPRSDTEKRSDLNELSLLRHKILVVEDNPINQTLVEAMLEQMGQDVVVVDNGAAALMRMEEEAFDLVLMDMQMPVLDGLETTRRWRSRENGKHLPIIAMTANVMPAALESCFRSGMDNVLSKPFTREAMLTMLSKYLERASTMPAAEAASEARDVDKEAPLNGDLLDASICEELRYTLDPVALEGLMRTYLMRLEARLEDLQDYLDAGNRQALEREAHSLRGASAALGFVAIAKVAGGLEEAPPDTSREELQCQLDALRSLKDGAYEALMEANLLSA</sequence>
<keyword evidence="11" id="KW-0418">Kinase</keyword>
<dbReference type="Gene3D" id="1.10.287.130">
    <property type="match status" value="1"/>
</dbReference>
<keyword evidence="4" id="KW-0902">Two-component regulatory system</keyword>
<dbReference type="Pfam" id="PF00072">
    <property type="entry name" value="Response_reg"/>
    <property type="match status" value="1"/>
</dbReference>
<dbReference type="InterPro" id="IPR003661">
    <property type="entry name" value="HisK_dim/P_dom"/>
</dbReference>
<feature type="domain" description="HPt" evidence="10">
    <location>
        <begin position="648"/>
        <end position="741"/>
    </location>
</feature>
<dbReference type="CDD" id="cd00082">
    <property type="entry name" value="HisKA"/>
    <property type="match status" value="1"/>
</dbReference>
<dbReference type="Pfam" id="PF00512">
    <property type="entry name" value="HisKA"/>
    <property type="match status" value="1"/>
</dbReference>
<dbReference type="SMART" id="SM00448">
    <property type="entry name" value="REC"/>
    <property type="match status" value="1"/>
</dbReference>
<dbReference type="Gene3D" id="1.20.120.160">
    <property type="entry name" value="HPT domain"/>
    <property type="match status" value="1"/>
</dbReference>
<dbReference type="InterPro" id="IPR036641">
    <property type="entry name" value="HPT_dom_sf"/>
</dbReference>
<reference evidence="11 12" key="1">
    <citation type="submission" date="2016-10" db="EMBL/GenBank/DDBJ databases">
        <authorList>
            <person name="de Groot N.N."/>
        </authorList>
    </citation>
    <scope>NUCLEOTIDE SEQUENCE [LARGE SCALE GENOMIC DNA]</scope>
    <source>
        <strain evidence="11 12">BH539</strain>
    </source>
</reference>
<dbReference type="Gene3D" id="3.30.565.10">
    <property type="entry name" value="Histidine kinase-like ATPase, C-terminal domain"/>
    <property type="match status" value="1"/>
</dbReference>
<dbReference type="Pfam" id="PF01627">
    <property type="entry name" value="Hpt"/>
    <property type="match status" value="1"/>
</dbReference>
<keyword evidence="7" id="KW-1133">Transmembrane helix</keyword>
<dbReference type="InterPro" id="IPR008207">
    <property type="entry name" value="Sig_transdc_His_kin_Hpt_dom"/>
</dbReference>
<dbReference type="PANTHER" id="PTHR45339">
    <property type="entry name" value="HYBRID SIGNAL TRANSDUCTION HISTIDINE KINASE J"/>
    <property type="match status" value="1"/>
</dbReference>
<dbReference type="CDD" id="cd17546">
    <property type="entry name" value="REC_hyHK_CKI1_RcsC-like"/>
    <property type="match status" value="1"/>
</dbReference>
<evidence type="ECO:0000256" key="7">
    <source>
        <dbReference type="SAM" id="Phobius"/>
    </source>
</evidence>
<dbReference type="CDD" id="cd16922">
    <property type="entry name" value="HATPase_EvgS-ArcB-TorS-like"/>
    <property type="match status" value="1"/>
</dbReference>
<dbReference type="InterPro" id="IPR001789">
    <property type="entry name" value="Sig_transdc_resp-reg_receiver"/>
</dbReference>
<dbReference type="InterPro" id="IPR036890">
    <property type="entry name" value="HATPase_C_sf"/>
</dbReference>
<dbReference type="PANTHER" id="PTHR45339:SF5">
    <property type="entry name" value="HISTIDINE KINASE"/>
    <property type="match status" value="1"/>
</dbReference>
<name>A0A1G7SBG4_9GAMM</name>
<proteinExistence type="predicted"/>
<dbReference type="Proteomes" id="UP000198641">
    <property type="component" value="Unassembled WGS sequence"/>
</dbReference>
<evidence type="ECO:0000256" key="6">
    <source>
        <dbReference type="PROSITE-ProRule" id="PRU00169"/>
    </source>
</evidence>
<evidence type="ECO:0000256" key="4">
    <source>
        <dbReference type="ARBA" id="ARBA00023012"/>
    </source>
</evidence>
<dbReference type="Gene3D" id="3.40.50.2300">
    <property type="match status" value="1"/>
</dbReference>
<dbReference type="InterPro" id="IPR003594">
    <property type="entry name" value="HATPase_dom"/>
</dbReference>
<accession>A0A1G7SBG4</accession>
<evidence type="ECO:0000256" key="1">
    <source>
        <dbReference type="ARBA" id="ARBA00000085"/>
    </source>
</evidence>
<dbReference type="InterPro" id="IPR036097">
    <property type="entry name" value="HisK_dim/P_sf"/>
</dbReference>
<keyword evidence="11" id="KW-0808">Transferase</keyword>
<dbReference type="SUPFAM" id="SSF55874">
    <property type="entry name" value="ATPase domain of HSP90 chaperone/DNA topoisomerase II/histidine kinase"/>
    <property type="match status" value="1"/>
</dbReference>
<dbReference type="EMBL" id="FNCI01000006">
    <property type="protein sequence ID" value="SDG20405.1"/>
    <property type="molecule type" value="Genomic_DNA"/>
</dbReference>
<dbReference type="SUPFAM" id="SSF47226">
    <property type="entry name" value="Histidine-containing phosphotransfer domain, HPT domain"/>
    <property type="match status" value="1"/>
</dbReference>
<dbReference type="PROSITE" id="PS50109">
    <property type="entry name" value="HIS_KIN"/>
    <property type="match status" value="1"/>
</dbReference>
<dbReference type="PROSITE" id="PS50110">
    <property type="entry name" value="RESPONSE_REGULATORY"/>
    <property type="match status" value="1"/>
</dbReference>
<feature type="domain" description="Histidine kinase" evidence="8">
    <location>
        <begin position="252"/>
        <end position="469"/>
    </location>
</feature>
<feature type="transmembrane region" description="Helical" evidence="7">
    <location>
        <begin position="25"/>
        <end position="45"/>
    </location>
</feature>
<dbReference type="InterPro" id="IPR011006">
    <property type="entry name" value="CheY-like_superfamily"/>
</dbReference>